<organism evidence="1 2">
    <name type="scientific">Hibiscus syriacus</name>
    <name type="common">Rose of Sharon</name>
    <dbReference type="NCBI Taxonomy" id="106335"/>
    <lineage>
        <taxon>Eukaryota</taxon>
        <taxon>Viridiplantae</taxon>
        <taxon>Streptophyta</taxon>
        <taxon>Embryophyta</taxon>
        <taxon>Tracheophyta</taxon>
        <taxon>Spermatophyta</taxon>
        <taxon>Magnoliopsida</taxon>
        <taxon>eudicotyledons</taxon>
        <taxon>Gunneridae</taxon>
        <taxon>Pentapetalae</taxon>
        <taxon>rosids</taxon>
        <taxon>malvids</taxon>
        <taxon>Malvales</taxon>
        <taxon>Malvaceae</taxon>
        <taxon>Malvoideae</taxon>
        <taxon>Hibiscus</taxon>
    </lineage>
</organism>
<gene>
    <name evidence="1" type="ORF">F3Y22_tig00110330pilonHSYRG00184</name>
</gene>
<dbReference type="AlphaFoldDB" id="A0A6A3B397"/>
<accession>A0A6A3B397</accession>
<keyword evidence="2" id="KW-1185">Reference proteome</keyword>
<sequence length="86" mass="9115">MCISANGVMGVAGYGHELLVVFARGAEPCLSRFTWVDGKPGLEMVKARAWVGNGELVVVSAGGLLLASRDVSTGSHFGFDEFQVWV</sequence>
<dbReference type="Proteomes" id="UP000436088">
    <property type="component" value="Unassembled WGS sequence"/>
</dbReference>
<evidence type="ECO:0000313" key="1">
    <source>
        <dbReference type="EMBL" id="KAE8709569.1"/>
    </source>
</evidence>
<name>A0A6A3B397_HIBSY</name>
<proteinExistence type="predicted"/>
<dbReference type="EMBL" id="VEPZ02000935">
    <property type="protein sequence ID" value="KAE8709569.1"/>
    <property type="molecule type" value="Genomic_DNA"/>
</dbReference>
<comment type="caution">
    <text evidence="1">The sequence shown here is derived from an EMBL/GenBank/DDBJ whole genome shotgun (WGS) entry which is preliminary data.</text>
</comment>
<evidence type="ECO:0000313" key="2">
    <source>
        <dbReference type="Proteomes" id="UP000436088"/>
    </source>
</evidence>
<reference evidence="1" key="1">
    <citation type="submission" date="2019-09" db="EMBL/GenBank/DDBJ databases">
        <title>Draft genome information of white flower Hibiscus syriacus.</title>
        <authorList>
            <person name="Kim Y.-M."/>
        </authorList>
    </citation>
    <scope>NUCLEOTIDE SEQUENCE [LARGE SCALE GENOMIC DNA]</scope>
    <source>
        <strain evidence="1">YM2019G1</strain>
    </source>
</reference>
<protein>
    <submittedName>
        <fullName evidence="1">Uncharacterized protein</fullName>
    </submittedName>
</protein>